<comment type="caution">
    <text evidence="1">The sequence shown here is derived from an EMBL/GenBank/DDBJ whole genome shotgun (WGS) entry which is preliminary data.</text>
</comment>
<dbReference type="Proteomes" id="UP000253061">
    <property type="component" value="Unassembled WGS sequence"/>
</dbReference>
<accession>A0A367VK43</accession>
<gene>
    <name evidence="1" type="ORF">TH6_02905</name>
</gene>
<reference evidence="1 2" key="1">
    <citation type="submission" date="2014-07" db="EMBL/GenBank/DDBJ databases">
        <title>Draft genome sequence of Thalassospira profundimaris R8-17.</title>
        <authorList>
            <person name="Lai Q."/>
            <person name="Shao Z."/>
        </authorList>
    </citation>
    <scope>NUCLEOTIDE SEQUENCE [LARGE SCALE GENOMIC DNA]</scope>
    <source>
        <strain evidence="1 2">R8-17</strain>
    </source>
</reference>
<proteinExistence type="predicted"/>
<evidence type="ECO:0000313" key="2">
    <source>
        <dbReference type="Proteomes" id="UP000253061"/>
    </source>
</evidence>
<organism evidence="1 2">
    <name type="scientific">Thalassospira profundimaris</name>
    <dbReference type="NCBI Taxonomy" id="502049"/>
    <lineage>
        <taxon>Bacteria</taxon>
        <taxon>Pseudomonadati</taxon>
        <taxon>Pseudomonadota</taxon>
        <taxon>Alphaproteobacteria</taxon>
        <taxon>Rhodospirillales</taxon>
        <taxon>Thalassospiraceae</taxon>
        <taxon>Thalassospira</taxon>
    </lineage>
</organism>
<name>A0A367VK43_9PROT</name>
<dbReference type="AlphaFoldDB" id="A0A367VK43"/>
<dbReference type="EMBL" id="JPWB01000001">
    <property type="protein sequence ID" value="RCK25574.1"/>
    <property type="molecule type" value="Genomic_DNA"/>
</dbReference>
<protein>
    <submittedName>
        <fullName evidence="1">Uncharacterized protein</fullName>
    </submittedName>
</protein>
<evidence type="ECO:0000313" key="1">
    <source>
        <dbReference type="EMBL" id="RCK25574.1"/>
    </source>
</evidence>
<sequence>MDWSSMTENTRTGLDTRYDRFLQTKIGAGSNGTPVTTLSMLARLGLDPWQVARELSTMSKEAAGDKLDTVMLNFTDVSHSTENRQQIVTDLITSLHTAKSYGPSRPRQ</sequence>